<dbReference type="GO" id="GO:0007018">
    <property type="term" value="P:microtubule-based movement"/>
    <property type="evidence" value="ECO:0007669"/>
    <property type="project" value="InterPro"/>
</dbReference>
<keyword evidence="6" id="KW-1185">Reference proteome</keyword>
<evidence type="ECO:0000259" key="2">
    <source>
        <dbReference type="Pfam" id="PF03028"/>
    </source>
</evidence>
<dbReference type="InterPro" id="IPR026983">
    <property type="entry name" value="DHC"/>
</dbReference>
<dbReference type="Proteomes" id="UP001487740">
    <property type="component" value="Unassembled WGS sequence"/>
</dbReference>
<evidence type="ECO:0000313" key="6">
    <source>
        <dbReference type="Proteomes" id="UP001487740"/>
    </source>
</evidence>
<feature type="domain" description="Dynein heavy chain C-terminal" evidence="4">
    <location>
        <begin position="640"/>
        <end position="748"/>
    </location>
</feature>
<dbReference type="GO" id="GO:0051959">
    <property type="term" value="F:dynein light intermediate chain binding"/>
    <property type="evidence" value="ECO:0007669"/>
    <property type="project" value="InterPro"/>
</dbReference>
<dbReference type="Gene3D" id="3.40.50.300">
    <property type="entry name" value="P-loop containing nucleotide triphosphate hydrolases"/>
    <property type="match status" value="1"/>
</dbReference>
<dbReference type="Gene3D" id="3.10.490.20">
    <property type="match status" value="1"/>
</dbReference>
<dbReference type="GO" id="GO:0008569">
    <property type="term" value="F:minus-end-directed microtubule motor activity"/>
    <property type="evidence" value="ECO:0007669"/>
    <property type="project" value="InterPro"/>
</dbReference>
<protein>
    <submittedName>
        <fullName evidence="5">Uncharacterized protein</fullName>
    </submittedName>
</protein>
<dbReference type="PANTHER" id="PTHR22878">
    <property type="entry name" value="DYNEIN HEAVY CHAIN 6, AXONEMAL-LIKE-RELATED"/>
    <property type="match status" value="1"/>
</dbReference>
<dbReference type="InterPro" id="IPR043160">
    <property type="entry name" value="Dynein_C_barrel"/>
</dbReference>
<dbReference type="Pfam" id="PF03028">
    <property type="entry name" value="Dynein_heavy"/>
    <property type="match status" value="1"/>
</dbReference>
<dbReference type="InterPro" id="IPR004273">
    <property type="entry name" value="Dynein_heavy_D6_P-loop"/>
</dbReference>
<evidence type="ECO:0000256" key="1">
    <source>
        <dbReference type="SAM" id="MobiDB-lite"/>
    </source>
</evidence>
<dbReference type="Gene3D" id="1.20.1270.280">
    <property type="match status" value="1"/>
</dbReference>
<dbReference type="Pfam" id="PF18199">
    <property type="entry name" value="Dynein_C"/>
    <property type="match status" value="2"/>
</dbReference>
<dbReference type="FunFam" id="3.10.490.20:FF:000009">
    <property type="entry name" value="Dynein heavy chain 4"/>
    <property type="match status" value="1"/>
</dbReference>
<dbReference type="EMBL" id="JARAKH010000028">
    <property type="protein sequence ID" value="KAK8388583.1"/>
    <property type="molecule type" value="Genomic_DNA"/>
</dbReference>
<dbReference type="PANTHER" id="PTHR22878:SF70">
    <property type="entry name" value="DYNEIN HEAVY CHAIN 2, AXONEMAL"/>
    <property type="match status" value="1"/>
</dbReference>
<dbReference type="GO" id="GO:0045505">
    <property type="term" value="F:dynein intermediate chain binding"/>
    <property type="evidence" value="ECO:0007669"/>
    <property type="project" value="InterPro"/>
</dbReference>
<reference evidence="5 6" key="1">
    <citation type="submission" date="2023-03" db="EMBL/GenBank/DDBJ databases">
        <title>High-quality genome of Scylla paramamosain provides insights in environmental adaptation.</title>
        <authorList>
            <person name="Zhang L."/>
        </authorList>
    </citation>
    <scope>NUCLEOTIDE SEQUENCE [LARGE SCALE GENOMIC DNA]</scope>
    <source>
        <strain evidence="5">LZ_2023a</strain>
        <tissue evidence="5">Muscle</tissue>
    </source>
</reference>
<name>A0AAW0TMY6_SCYPA</name>
<evidence type="ECO:0000259" key="4">
    <source>
        <dbReference type="Pfam" id="PF18199"/>
    </source>
</evidence>
<proteinExistence type="predicted"/>
<organism evidence="5 6">
    <name type="scientific">Scylla paramamosain</name>
    <name type="common">Mud crab</name>
    <dbReference type="NCBI Taxonomy" id="85552"/>
    <lineage>
        <taxon>Eukaryota</taxon>
        <taxon>Metazoa</taxon>
        <taxon>Ecdysozoa</taxon>
        <taxon>Arthropoda</taxon>
        <taxon>Crustacea</taxon>
        <taxon>Multicrustacea</taxon>
        <taxon>Malacostraca</taxon>
        <taxon>Eumalacostraca</taxon>
        <taxon>Eucarida</taxon>
        <taxon>Decapoda</taxon>
        <taxon>Pleocyemata</taxon>
        <taxon>Brachyura</taxon>
        <taxon>Eubrachyura</taxon>
        <taxon>Portunoidea</taxon>
        <taxon>Portunidae</taxon>
        <taxon>Portuninae</taxon>
        <taxon>Scylla</taxon>
    </lineage>
</organism>
<accession>A0AAW0TMY6</accession>
<dbReference type="Pfam" id="PF18198">
    <property type="entry name" value="AAA_lid_11"/>
    <property type="match status" value="1"/>
</dbReference>
<dbReference type="AlphaFoldDB" id="A0AAW0TMY6"/>
<dbReference type="InterPro" id="IPR041658">
    <property type="entry name" value="AAA_lid_11"/>
</dbReference>
<feature type="compositionally biased region" description="Basic and acidic residues" evidence="1">
    <location>
        <begin position="595"/>
        <end position="604"/>
    </location>
</feature>
<feature type="domain" description="Dynein heavy chain region D6 P-loop" evidence="2">
    <location>
        <begin position="142"/>
        <end position="258"/>
    </location>
</feature>
<dbReference type="InterPro" id="IPR027417">
    <property type="entry name" value="P-loop_NTPase"/>
</dbReference>
<dbReference type="FunFam" id="3.40.50.300:FF:000362">
    <property type="entry name" value="Dynein, axonemal, heavy chain 6"/>
    <property type="match status" value="1"/>
</dbReference>
<evidence type="ECO:0000313" key="5">
    <source>
        <dbReference type="EMBL" id="KAK8388583.1"/>
    </source>
</evidence>
<dbReference type="GO" id="GO:0030286">
    <property type="term" value="C:dynein complex"/>
    <property type="evidence" value="ECO:0007669"/>
    <property type="project" value="InterPro"/>
</dbReference>
<feature type="compositionally biased region" description="Basic and acidic residues" evidence="1">
    <location>
        <begin position="611"/>
        <end position="621"/>
    </location>
</feature>
<dbReference type="InterPro" id="IPR041228">
    <property type="entry name" value="Dynein_C"/>
</dbReference>
<sequence length="753" mass="85092">MHNSNSVIQGCVEDTVWRFLLTGIPTLLDNKDSSSPAPWLTNKAWTHLVQAGGYSSLVDIHKHVARHTKAWEKVFLSDTPHLAEFPEPYKDLCGINRLAIIKCLRPDKIISAVQDLISQEFGEEYLSTPQFDISSSFGDSTCHSPLIFILSPGSDPIGALYRFAQEREMDEANIQVISLGQGQGKAAESLVSQGAEAGLWVVLQNCHLAEEGWLAQLEVVCDQVLQSESIHPSFRLWLTSYPCKEFPVSLLQDGIKMTNEPPRGLKANLLKSYHTDPISDPEFIATPFPGQDPQPFQRLLYGLCFFHALIQERCNFGPLGWNVQYEFNESDMRISVKQLQMLLEGCQKVQEVPLEALTYLTGECIYGGRVTDSKDHRLLLYCVFGTAEYQVPSAASTTWQAYVDHIASLPLSAPPQVFGLHANADLAKDFCEADQLFCGILHLEPQLSSKDREDAAMQVIKDLACEVLARLPPQFDLSLAEKKYPVTYEQSFNIVLRQELLRFNGLTATIKSSLKAVKKANYARHHSIPVDRIYFKFKVMNKEVDDIIKECIQPNFVELPQVIEQLPNPTMQGQYHIQDTDMEDELCLTEEEDNSQGRDNENQRGENSGICRKEEENRDDVSEGSYNQSRNDDTLYHIIPKQDQGGIYTWGFYLEGAQWNRELQFLAEMSKKKLHDQLPIILFQPAILPESADNYDSEDEGYWCPVYRTSQRSGTLSTTGHSSNYILDMLLPSSHPPQHWVCRGTAALTQLDD</sequence>
<dbReference type="InterPro" id="IPR042219">
    <property type="entry name" value="AAA_lid_11_sf"/>
</dbReference>
<feature type="region of interest" description="Disordered" evidence="1">
    <location>
        <begin position="591"/>
        <end position="631"/>
    </location>
</feature>
<gene>
    <name evidence="5" type="ORF">O3P69_020521</name>
</gene>
<comment type="caution">
    <text evidence="5">The sequence shown here is derived from an EMBL/GenBank/DDBJ whole genome shotgun (WGS) entry which is preliminary data.</text>
</comment>
<evidence type="ECO:0000259" key="3">
    <source>
        <dbReference type="Pfam" id="PF18198"/>
    </source>
</evidence>
<feature type="domain" description="Dynein heavy chain C-terminal" evidence="4">
    <location>
        <begin position="432"/>
        <end position="520"/>
    </location>
</feature>
<dbReference type="Gene3D" id="1.10.8.720">
    <property type="entry name" value="Region D6 of dynein motor"/>
    <property type="match status" value="1"/>
</dbReference>
<feature type="domain" description="Dynein heavy chain AAA lid" evidence="3">
    <location>
        <begin position="296"/>
        <end position="424"/>
    </location>
</feature>